<feature type="active site" evidence="6">
    <location>
        <position position="332"/>
    </location>
</feature>
<feature type="transmembrane region" description="Helical" evidence="9">
    <location>
        <begin position="181"/>
        <end position="199"/>
    </location>
</feature>
<dbReference type="PIRSF" id="PIRSF005091">
    <property type="entry name" value="Mmb_sulf_HI1246"/>
    <property type="match status" value="1"/>
</dbReference>
<evidence type="ECO:0000256" key="6">
    <source>
        <dbReference type="PIRSR" id="PIRSR005091-1"/>
    </source>
</evidence>
<dbReference type="PANTHER" id="PTHR47371:SF3">
    <property type="entry name" value="PHOSPHOGLYCEROL TRANSFERASE I"/>
    <property type="match status" value="1"/>
</dbReference>
<reference evidence="11 12" key="1">
    <citation type="submission" date="2020-05" db="EMBL/GenBank/DDBJ databases">
        <title>Sulfurimonas marisnigri, sp. nov., and Sulfurimonas baltica, sp. nov., manganese oxide reducing chemolithoautotrophs of the class Epsilonproteobacteria isolated from the pelagic redoxclines of the Black and Baltic Seas and emended description of the genus Sulfurimonas.</title>
        <authorList>
            <person name="Henkel J.V."/>
            <person name="Laudan C."/>
            <person name="Werner J."/>
            <person name="Neu T."/>
            <person name="Plewe S."/>
            <person name="Sproer C."/>
            <person name="Bunk B."/>
            <person name="Schulz-Vogt H.N."/>
        </authorList>
    </citation>
    <scope>NUCLEOTIDE SEQUENCE [LARGE SCALE GENOMIC DNA]</scope>
    <source>
        <strain evidence="11 12">GD2</strain>
    </source>
</reference>
<dbReference type="GO" id="GO:0016740">
    <property type="term" value="F:transferase activity"/>
    <property type="evidence" value="ECO:0007669"/>
    <property type="project" value="UniProtKB-KW"/>
</dbReference>
<evidence type="ECO:0000313" key="12">
    <source>
        <dbReference type="Proteomes" id="UP000593994"/>
    </source>
</evidence>
<keyword evidence="11" id="KW-0378">Hydrolase</keyword>
<name>A0A7S7LU92_9BACT</name>
<evidence type="ECO:0000256" key="3">
    <source>
        <dbReference type="ARBA" id="ARBA00022692"/>
    </source>
</evidence>
<evidence type="ECO:0000259" key="10">
    <source>
        <dbReference type="Pfam" id="PF00884"/>
    </source>
</evidence>
<feature type="transmembrane region" description="Helical" evidence="9">
    <location>
        <begin position="12"/>
        <end position="35"/>
    </location>
</feature>
<dbReference type="PANTHER" id="PTHR47371">
    <property type="entry name" value="LIPOTEICHOIC ACID SYNTHASE"/>
    <property type="match status" value="1"/>
</dbReference>
<evidence type="ECO:0000256" key="7">
    <source>
        <dbReference type="PIRSR" id="PIRSR005091-2"/>
    </source>
</evidence>
<dbReference type="GO" id="GO:0046872">
    <property type="term" value="F:metal ion binding"/>
    <property type="evidence" value="ECO:0007669"/>
    <property type="project" value="UniProtKB-KW"/>
</dbReference>
<feature type="transmembrane region" description="Helical" evidence="9">
    <location>
        <begin position="47"/>
        <end position="71"/>
    </location>
</feature>
<dbReference type="InterPro" id="IPR012160">
    <property type="entry name" value="LtaS-like"/>
</dbReference>
<dbReference type="GO" id="GO:0005886">
    <property type="term" value="C:plasma membrane"/>
    <property type="evidence" value="ECO:0007669"/>
    <property type="project" value="UniProtKB-SubCell"/>
</dbReference>
<dbReference type="Proteomes" id="UP000593994">
    <property type="component" value="Chromosome"/>
</dbReference>
<dbReference type="RefSeq" id="WP_194368601.1">
    <property type="nucleotide sequence ID" value="NZ_CP054492.1"/>
</dbReference>
<dbReference type="CDD" id="cd16015">
    <property type="entry name" value="LTA_synthase"/>
    <property type="match status" value="1"/>
</dbReference>
<dbReference type="Pfam" id="PF00884">
    <property type="entry name" value="Sulfatase"/>
    <property type="match status" value="1"/>
</dbReference>
<dbReference type="InterPro" id="IPR000917">
    <property type="entry name" value="Sulfatase_N"/>
</dbReference>
<dbReference type="SUPFAM" id="SSF53649">
    <property type="entry name" value="Alkaline phosphatase-like"/>
    <property type="match status" value="1"/>
</dbReference>
<sequence length="680" mass="78999">MYLNLPKHLRFLLFVFFIEVIVLTILRVAFFIAFWDNGLEYSSSEVAYSFWLGLRFDIQLIAIVNLPILLFGGIKKIGIFEHTRAKYFWMNYIMLTNIVIINLYVINFAYYDFFQKLVDSTIIRYFYNIKTAMSMLIDGYPIFSTSAGVVLFLVLMFFIFIKMYKKVDNQESKLIVGKKKFYIYALFSIVYIFSGYGKFEWYPWRWSEAFYSSNNFLSYLASNPVTYFSNTLKNKDIKYDEEKTKEYYDYVAELLNIKDKDPKKLSLARVVKPEHKEEYKFDKPNIVYILGESTSYARTSMSGNPLNPTPFLKEMSDSGILYSRYYTPHAGTARSVWTSMTGLADVERMKTSTRNPMVVNQNMILNSLEGYEKFYFIGGSLSWGNIRGVISNVNDIHIYEEPNYKDSPSNDAAWGISDVHLVSEVNNVIKNVKKPFFAFVQLSGNHSPNTIPDENFGFEYPKNLSQEDMKKYSFSGGEDDFKGQKFLDHSVERFITLAKKEKYFENTIFIFVGDHGLAKRGDHMHQAEQVFSTATLHTPLIIYAPKLIKHQEITYPVSAVDIMATIGGLSGQQYINSTMGRDLLDRNFDEKPHYAYYMDHGNNPTLSLIGDEFIFKTQADGTNKRLYKYYYDKKDENLISAYPEVAKKMENACRGIFESTRYVRFNNSTADVEKCIELSR</sequence>
<feature type="transmembrane region" description="Helical" evidence="9">
    <location>
        <begin position="92"/>
        <end position="111"/>
    </location>
</feature>
<feature type="binding site" evidence="8">
    <location>
        <position position="332"/>
    </location>
    <ligand>
        <name>Mn(2+)</name>
        <dbReference type="ChEBI" id="CHEBI:29035"/>
    </ligand>
</feature>
<evidence type="ECO:0000313" key="11">
    <source>
        <dbReference type="EMBL" id="QOY51430.1"/>
    </source>
</evidence>
<keyword evidence="2" id="KW-1003">Cell membrane</keyword>
<keyword evidence="3 9" id="KW-0812">Transmembrane</keyword>
<evidence type="ECO:0000256" key="5">
    <source>
        <dbReference type="ARBA" id="ARBA00023136"/>
    </source>
</evidence>
<evidence type="ECO:0000256" key="2">
    <source>
        <dbReference type="ARBA" id="ARBA00022475"/>
    </source>
</evidence>
<keyword evidence="7" id="KW-0479">Metal-binding</keyword>
<dbReference type="GO" id="GO:0016787">
    <property type="term" value="F:hydrolase activity"/>
    <property type="evidence" value="ECO:0007669"/>
    <property type="project" value="UniProtKB-KW"/>
</dbReference>
<evidence type="ECO:0000256" key="8">
    <source>
        <dbReference type="PIRSR" id="PIRSR005091-3"/>
    </source>
</evidence>
<organism evidence="11 12">
    <name type="scientific">Candidatus Sulfurimonas baltica</name>
    <dbReference type="NCBI Taxonomy" id="2740404"/>
    <lineage>
        <taxon>Bacteria</taxon>
        <taxon>Pseudomonadati</taxon>
        <taxon>Campylobacterota</taxon>
        <taxon>Epsilonproteobacteria</taxon>
        <taxon>Campylobacterales</taxon>
        <taxon>Sulfurimonadaceae</taxon>
        <taxon>Sulfurimonas</taxon>
    </lineage>
</organism>
<feature type="binding site" evidence="7">
    <location>
        <position position="446"/>
    </location>
    <ligand>
        <name>substrate</name>
    </ligand>
</feature>
<gene>
    <name evidence="11" type="ORF">HUE88_09900</name>
</gene>
<dbReference type="Gene3D" id="3.40.720.10">
    <property type="entry name" value="Alkaline Phosphatase, subunit A"/>
    <property type="match status" value="1"/>
</dbReference>
<dbReference type="AlphaFoldDB" id="A0A7S7LU92"/>
<evidence type="ECO:0000256" key="4">
    <source>
        <dbReference type="ARBA" id="ARBA00022989"/>
    </source>
</evidence>
<keyword evidence="5 9" id="KW-0472">Membrane</keyword>
<keyword evidence="4 9" id="KW-1133">Transmembrane helix</keyword>
<dbReference type="InterPro" id="IPR050448">
    <property type="entry name" value="OpgB/LTA_synthase_biosynth"/>
</dbReference>
<evidence type="ECO:0000256" key="9">
    <source>
        <dbReference type="SAM" id="Phobius"/>
    </source>
</evidence>
<proteinExistence type="predicted"/>
<comment type="subcellular location">
    <subcellularLocation>
        <location evidence="1">Cell membrane</location>
        <topology evidence="1">Multi-pass membrane protein</topology>
    </subcellularLocation>
</comment>
<keyword evidence="12" id="KW-1185">Reference proteome</keyword>
<dbReference type="EMBL" id="CP054492">
    <property type="protein sequence ID" value="QOY51430.1"/>
    <property type="molecule type" value="Genomic_DNA"/>
</dbReference>
<protein>
    <submittedName>
        <fullName evidence="11">Sulfatase-like hydrolase/transferase</fullName>
    </submittedName>
</protein>
<dbReference type="InterPro" id="IPR017850">
    <property type="entry name" value="Alkaline_phosphatase_core_sf"/>
</dbReference>
<keyword evidence="7" id="KW-0464">Manganese</keyword>
<feature type="binding site" evidence="8">
    <location>
        <position position="514"/>
    </location>
    <ligand>
        <name>Mn(2+)</name>
        <dbReference type="ChEBI" id="CHEBI:29035"/>
    </ligand>
</feature>
<evidence type="ECO:0000256" key="1">
    <source>
        <dbReference type="ARBA" id="ARBA00004651"/>
    </source>
</evidence>
<feature type="transmembrane region" description="Helical" evidence="9">
    <location>
        <begin position="140"/>
        <end position="161"/>
    </location>
</feature>
<accession>A0A7S7LU92</accession>
<feature type="domain" description="Sulfatase N-terminal" evidence="10">
    <location>
        <begin position="284"/>
        <end position="571"/>
    </location>
</feature>
<dbReference type="KEGG" id="sbal:HUE88_09900"/>
<keyword evidence="11" id="KW-0808">Transferase</keyword>
<feature type="binding site" evidence="8">
    <location>
        <position position="515"/>
    </location>
    <ligand>
        <name>Mn(2+)</name>
        <dbReference type="ChEBI" id="CHEBI:29035"/>
    </ligand>
</feature>
<feature type="binding site" evidence="8">
    <location>
        <position position="292"/>
    </location>
    <ligand>
        <name>Mn(2+)</name>
        <dbReference type="ChEBI" id="CHEBI:29035"/>
    </ligand>
</feature>